<dbReference type="GO" id="GO:0003700">
    <property type="term" value="F:DNA-binding transcription factor activity"/>
    <property type="evidence" value="ECO:0007669"/>
    <property type="project" value="TreeGrafter"/>
</dbReference>
<sequence length="415" mass="45738">MNRQQSWTRTAAPGEIIYAEGFAGEAVIFLIADGKVELSTRCDDKRVVLATLGRGEFFGESALLAAEPRAHTAKALSFCQLTVVPASLLDDEIERVSALLRHIVRTTIRRVKRRDDQLATYTHADFMPGVLSYAHVLALMASGNVREAGDAWSRRPLQAYAETAAVPLADVIRKCRAIAGHSRPHVMAMLRRMEKLNLVTIEAAQADPSGAASEHAASADARQVVAFDAARIVDRAQQVADRELDLSINSELELIELADLESLIGVDRKLLLNKLSHGEIADELFAFRKSKVLGYVEQKGVAYFSRRNARRAGDIRSLEDLAWIDARTLFDVVAAFDTYDLAKLMASVDDRAVADRLFSVMTEVRRNEVSWVMRRDLKLDPVEVEEIEQRLLDAVRAAKGPSAGATSSVPSESDV</sequence>
<dbReference type="InterPro" id="IPR014710">
    <property type="entry name" value="RmlC-like_jellyroll"/>
</dbReference>
<proteinExistence type="predicted"/>
<name>A0A132EUI1_9BURK</name>
<feature type="domain" description="Cyclic nucleotide-binding" evidence="1">
    <location>
        <begin position="28"/>
        <end position="110"/>
    </location>
</feature>
<evidence type="ECO:0000313" key="3">
    <source>
        <dbReference type="Proteomes" id="UP000061512"/>
    </source>
</evidence>
<dbReference type="PANTHER" id="PTHR24567:SF74">
    <property type="entry name" value="HTH-TYPE TRANSCRIPTIONAL REGULATOR ARCR"/>
    <property type="match status" value="1"/>
</dbReference>
<gene>
    <name evidence="2" type="ORF">WT57_28465</name>
</gene>
<dbReference type="EMBL" id="LPJX01000061">
    <property type="protein sequence ID" value="KWF59915.1"/>
    <property type="molecule type" value="Genomic_DNA"/>
</dbReference>
<comment type="caution">
    <text evidence="2">The sequence shown here is derived from an EMBL/GenBank/DDBJ whole genome shotgun (WGS) entry which is preliminary data.</text>
</comment>
<dbReference type="SMART" id="SM00100">
    <property type="entry name" value="cNMP"/>
    <property type="match status" value="1"/>
</dbReference>
<protein>
    <submittedName>
        <fullName evidence="2">cAMP-binding protein</fullName>
    </submittedName>
</protein>
<reference evidence="2 3" key="1">
    <citation type="submission" date="2015-11" db="EMBL/GenBank/DDBJ databases">
        <title>Expanding the genomic diversity of Burkholderia species for the development of highly accurate diagnostics.</title>
        <authorList>
            <person name="Sahl J."/>
            <person name="Keim P."/>
            <person name="Wagner D."/>
        </authorList>
    </citation>
    <scope>NUCLEOTIDE SEQUENCE [LARGE SCALE GENOMIC DNA]</scope>
    <source>
        <strain evidence="2 3">MSMB574WGS</strain>
    </source>
</reference>
<dbReference type="InterPro" id="IPR050397">
    <property type="entry name" value="Env_Response_Regulators"/>
</dbReference>
<dbReference type="RefSeq" id="WP_060300149.1">
    <property type="nucleotide sequence ID" value="NZ_LPJX01000061.1"/>
</dbReference>
<dbReference type="SUPFAM" id="SSF51206">
    <property type="entry name" value="cAMP-binding domain-like"/>
    <property type="match status" value="1"/>
</dbReference>
<evidence type="ECO:0000259" key="1">
    <source>
        <dbReference type="PROSITE" id="PS50042"/>
    </source>
</evidence>
<dbReference type="Gene3D" id="1.10.220.30">
    <property type="match status" value="1"/>
</dbReference>
<dbReference type="InterPro" id="IPR018490">
    <property type="entry name" value="cNMP-bd_dom_sf"/>
</dbReference>
<evidence type="ECO:0000313" key="2">
    <source>
        <dbReference type="EMBL" id="KWF59915.1"/>
    </source>
</evidence>
<dbReference type="Pfam" id="PF00027">
    <property type="entry name" value="cNMP_binding"/>
    <property type="match status" value="1"/>
</dbReference>
<dbReference type="Proteomes" id="UP000061512">
    <property type="component" value="Unassembled WGS sequence"/>
</dbReference>
<dbReference type="InterPro" id="IPR000595">
    <property type="entry name" value="cNMP-bd_dom"/>
</dbReference>
<dbReference type="CDD" id="cd00038">
    <property type="entry name" value="CAP_ED"/>
    <property type="match status" value="1"/>
</dbReference>
<dbReference type="AlphaFoldDB" id="A0A132EUI1"/>
<dbReference type="PROSITE" id="PS50042">
    <property type="entry name" value="CNMP_BINDING_3"/>
    <property type="match status" value="1"/>
</dbReference>
<organism evidence="2 3">
    <name type="scientific">Burkholderia pseudomultivorans</name>
    <dbReference type="NCBI Taxonomy" id="1207504"/>
    <lineage>
        <taxon>Bacteria</taxon>
        <taxon>Pseudomonadati</taxon>
        <taxon>Pseudomonadota</taxon>
        <taxon>Betaproteobacteria</taxon>
        <taxon>Burkholderiales</taxon>
        <taxon>Burkholderiaceae</taxon>
        <taxon>Burkholderia</taxon>
        <taxon>Burkholderia cepacia complex</taxon>
    </lineage>
</organism>
<dbReference type="GO" id="GO:0005829">
    <property type="term" value="C:cytosol"/>
    <property type="evidence" value="ECO:0007669"/>
    <property type="project" value="TreeGrafter"/>
</dbReference>
<dbReference type="Gene3D" id="2.60.120.10">
    <property type="entry name" value="Jelly Rolls"/>
    <property type="match status" value="1"/>
</dbReference>
<dbReference type="PANTHER" id="PTHR24567">
    <property type="entry name" value="CRP FAMILY TRANSCRIPTIONAL REGULATORY PROTEIN"/>
    <property type="match status" value="1"/>
</dbReference>
<accession>A0A132EUI1</accession>